<feature type="compositionally biased region" description="Low complexity" evidence="1">
    <location>
        <begin position="58"/>
        <end position="71"/>
    </location>
</feature>
<sequence length="721" mass="80089">MQTGSSHGSKKEAALLPQPSANRPTDQARGVNAYGPRQPAYQRLGSSVSKASTNAMVGQSGSKSQTQSGGNVIVPKIRPIIPVTDYLKAHNISIPTKSATTPVEKKTLVKTATGSYLKAASAPLSVPEVNNNNNLEPVSHSTQPSKTFTPSEVKSVIGSADSHLVNSLGNLVADIGFMNPETVPEVAAVLASMADIKKVPFRGDTQSPACPSEKGNRRERQKARKVSQQKQNSAAEKSFQSALKSESKRIKENLAPYKNTLIKEHHPEVHIPVHGPPLPKVDEIKFGKKPDHVRKVGKKSKGAKLSSGILESLSKSQGDRDALVEKISELRDMRVDLAKSDELTKRLTQANKNDEDPRSGHERTKQPTHSVSDPVLSAKDVVSSGKDELKPSDEPKEPEPAPSYRAARDLRRFDFSIYRKSRVLHNTVAVGLCFLLASWSTWLFYVAYGVGWPTGVVDDALHGRADDALQFTAMFGFNDNLLYQLTYICSLIRIPTYTFVPTDKLGLITWLPPNVWGDDEQILDAYFYIPKVLVFAVLWPCFIFIVSLFFYFVPDSHIYTDVFRLKRHLIGWERPWKVVRSVGKDYIEVEDLRADKISLGVMKHPQANYAAVEHSKSVGLGQYLGAAKFLPGWNIHNLVETSTLYISLELLSQVSTLSTVNISDDEQSCKERAKLFAGTLQSINIDRHLRVEGYDVSYDTVIVANYLRRKQKLKRHLEDFH</sequence>
<keyword evidence="2" id="KW-0472">Membrane</keyword>
<evidence type="ECO:0000256" key="2">
    <source>
        <dbReference type="SAM" id="Phobius"/>
    </source>
</evidence>
<feature type="region of interest" description="Disordered" evidence="1">
    <location>
        <begin position="341"/>
        <end position="403"/>
    </location>
</feature>
<feature type="transmembrane region" description="Helical" evidence="2">
    <location>
        <begin position="428"/>
        <end position="448"/>
    </location>
</feature>
<name>A0A514D466_9VIRU</name>
<evidence type="ECO:0000313" key="3">
    <source>
        <dbReference type="EMBL" id="QDH88386.1"/>
    </source>
</evidence>
<keyword evidence="2" id="KW-0812">Transmembrane</keyword>
<feature type="transmembrane region" description="Helical" evidence="2">
    <location>
        <begin position="532"/>
        <end position="553"/>
    </location>
</feature>
<feature type="compositionally biased region" description="Basic and acidic residues" evidence="1">
    <location>
        <begin position="385"/>
        <end position="399"/>
    </location>
</feature>
<evidence type="ECO:0000256" key="1">
    <source>
        <dbReference type="SAM" id="MobiDB-lite"/>
    </source>
</evidence>
<organism evidence="3">
    <name type="scientific">Riboviria sp</name>
    <dbReference type="NCBI Taxonomy" id="2585031"/>
    <lineage>
        <taxon>Viruses</taxon>
        <taxon>Riboviria</taxon>
    </lineage>
</organism>
<feature type="compositionally biased region" description="Polar residues" evidence="1">
    <location>
        <begin position="228"/>
        <end position="244"/>
    </location>
</feature>
<feature type="region of interest" description="Disordered" evidence="1">
    <location>
        <begin position="1"/>
        <end position="71"/>
    </location>
</feature>
<feature type="compositionally biased region" description="Basic residues" evidence="1">
    <location>
        <begin position="217"/>
        <end position="227"/>
    </location>
</feature>
<feature type="region of interest" description="Disordered" evidence="1">
    <location>
        <begin position="201"/>
        <end position="247"/>
    </location>
</feature>
<feature type="compositionally biased region" description="Basic and acidic residues" evidence="1">
    <location>
        <begin position="352"/>
        <end position="365"/>
    </location>
</feature>
<dbReference type="EMBL" id="MN034050">
    <property type="protein sequence ID" value="QDH88386.1"/>
    <property type="molecule type" value="Genomic_DNA"/>
</dbReference>
<keyword evidence="2" id="KW-1133">Transmembrane helix</keyword>
<proteinExistence type="predicted"/>
<accession>A0A514D466</accession>
<feature type="compositionally biased region" description="Polar residues" evidence="1">
    <location>
        <begin position="44"/>
        <end position="57"/>
    </location>
</feature>
<reference evidence="3" key="1">
    <citation type="submission" date="2019-05" db="EMBL/GenBank/DDBJ databases">
        <title>Metatranscriptomic reconstruction reveals RNA viruses with the potential to shape carbon cycling in soil.</title>
        <authorList>
            <person name="Starr E.P."/>
            <person name="Nuccio E."/>
            <person name="Pett-Ridge J."/>
            <person name="Banfield J.F."/>
            <person name="Firestone M.K."/>
        </authorList>
    </citation>
    <scope>NUCLEOTIDE SEQUENCE</scope>
    <source>
        <strain evidence="3">H4_Rhizo_Litter_20_scaffold_261</strain>
    </source>
</reference>
<gene>
    <name evidence="3" type="ORF">H4RhizoLitter20261_000001</name>
</gene>
<protein>
    <submittedName>
        <fullName evidence="3">Uncharacterized protein</fullName>
    </submittedName>
</protein>